<keyword evidence="1" id="KW-1133">Transmembrane helix</keyword>
<accession>A0A1J5GF98</accession>
<evidence type="ECO:0000313" key="3">
    <source>
        <dbReference type="Proteomes" id="UP000182059"/>
    </source>
</evidence>
<feature type="transmembrane region" description="Helical" evidence="1">
    <location>
        <begin position="20"/>
        <end position="40"/>
    </location>
</feature>
<reference evidence="2 3" key="1">
    <citation type="journal article" date="2016" name="Environ. Microbiol.">
        <title>Genomic resolution of a cold subsurface aquifer community provides metabolic insights for novel microbes adapted to high CO concentrations.</title>
        <authorList>
            <person name="Probst A.J."/>
            <person name="Castelle C.J."/>
            <person name="Singh A."/>
            <person name="Brown C.T."/>
            <person name="Anantharaman K."/>
            <person name="Sharon I."/>
            <person name="Hug L.A."/>
            <person name="Burstein D."/>
            <person name="Emerson J.B."/>
            <person name="Thomas B.C."/>
            <person name="Banfield J.F."/>
        </authorList>
    </citation>
    <scope>NUCLEOTIDE SEQUENCE [LARGE SCALE GENOMIC DNA]</scope>
    <source>
        <strain evidence="2">CG2_30_43_9</strain>
    </source>
</reference>
<keyword evidence="1" id="KW-0812">Transmembrane</keyword>
<comment type="caution">
    <text evidence="2">The sequence shown here is derived from an EMBL/GenBank/DDBJ whole genome shotgun (WGS) entry which is preliminary data.</text>
</comment>
<organism evidence="2 3">
    <name type="scientific">Candidatus Nomurabacteria bacterium CG2_30_43_9</name>
    <dbReference type="NCBI Taxonomy" id="1805283"/>
    <lineage>
        <taxon>Bacteria</taxon>
        <taxon>Candidatus Nomuraibacteriota</taxon>
    </lineage>
</organism>
<proteinExistence type="predicted"/>
<feature type="transmembrane region" description="Helical" evidence="1">
    <location>
        <begin position="123"/>
        <end position="144"/>
    </location>
</feature>
<dbReference type="AlphaFoldDB" id="A0A1J5GF98"/>
<dbReference type="EMBL" id="MNYX01000007">
    <property type="protein sequence ID" value="OIP66558.1"/>
    <property type="molecule type" value="Genomic_DNA"/>
</dbReference>
<sequence>MESNEIAVYRGLGEVRNYGVAVLIALFILNGVTLWSLNWIEVNDLHSELLKYSESLPAPDAVKADQTVNLPEDVLLFRPESNARVGFYETSIGNEKYLAYADQEKHSLLMKSMEDIQGETKSFALALIALYLGELVILLGWWFFIRAKVREIFEAV</sequence>
<protein>
    <submittedName>
        <fullName evidence="2">Uncharacterized protein</fullName>
    </submittedName>
</protein>
<keyword evidence="1" id="KW-0472">Membrane</keyword>
<evidence type="ECO:0000313" key="2">
    <source>
        <dbReference type="EMBL" id="OIP66558.1"/>
    </source>
</evidence>
<evidence type="ECO:0000256" key="1">
    <source>
        <dbReference type="SAM" id="Phobius"/>
    </source>
</evidence>
<gene>
    <name evidence="2" type="ORF">AUK15_00335</name>
</gene>
<name>A0A1J5GF98_9BACT</name>
<dbReference type="Proteomes" id="UP000182059">
    <property type="component" value="Unassembled WGS sequence"/>
</dbReference>